<gene>
    <name evidence="1" type="ORF">HHL21_01555</name>
</gene>
<dbReference type="EMBL" id="JABBGG010000001">
    <property type="protein sequence ID" value="NML59792.1"/>
    <property type="molecule type" value="Genomic_DNA"/>
</dbReference>
<accession>A0A848HFP4</accession>
<organism evidence="1 2">
    <name type="scientific">Massilia polaris</name>
    <dbReference type="NCBI Taxonomy" id="2728846"/>
    <lineage>
        <taxon>Bacteria</taxon>
        <taxon>Pseudomonadati</taxon>
        <taxon>Pseudomonadota</taxon>
        <taxon>Betaproteobacteria</taxon>
        <taxon>Burkholderiales</taxon>
        <taxon>Oxalobacteraceae</taxon>
        <taxon>Telluria group</taxon>
        <taxon>Massilia</taxon>
    </lineage>
</organism>
<name>A0A848HFP4_9BURK</name>
<evidence type="ECO:0000313" key="1">
    <source>
        <dbReference type="EMBL" id="NML59792.1"/>
    </source>
</evidence>
<reference evidence="1 2" key="1">
    <citation type="submission" date="2020-04" db="EMBL/GenBank/DDBJ databases">
        <title>Massilia sp. RP-1-19 isolated from soil.</title>
        <authorList>
            <person name="Dahal R.H."/>
        </authorList>
    </citation>
    <scope>NUCLEOTIDE SEQUENCE [LARGE SCALE GENOMIC DNA]</scope>
    <source>
        <strain evidence="1 2">RP-1-19</strain>
    </source>
</reference>
<keyword evidence="2" id="KW-1185">Reference proteome</keyword>
<dbReference type="AlphaFoldDB" id="A0A848HFP4"/>
<evidence type="ECO:0000313" key="2">
    <source>
        <dbReference type="Proteomes" id="UP000583752"/>
    </source>
</evidence>
<sequence length="82" mass="9219">MQTSVTVDVEREVETLWKDDFLNRSLSKRGNYQHCADNGDCVLNQRRRPVSSKTCSKSCAGRGAAQRAHHCTHCAKDRADDP</sequence>
<dbReference type="Proteomes" id="UP000583752">
    <property type="component" value="Unassembled WGS sequence"/>
</dbReference>
<dbReference type="RefSeq" id="WP_169463208.1">
    <property type="nucleotide sequence ID" value="NZ_JABBGG010000001.1"/>
</dbReference>
<protein>
    <submittedName>
        <fullName evidence="1">Uncharacterized protein</fullName>
    </submittedName>
</protein>
<proteinExistence type="predicted"/>
<comment type="caution">
    <text evidence="1">The sequence shown here is derived from an EMBL/GenBank/DDBJ whole genome shotgun (WGS) entry which is preliminary data.</text>
</comment>